<feature type="compositionally biased region" description="Polar residues" evidence="1">
    <location>
        <begin position="204"/>
        <end position="240"/>
    </location>
</feature>
<sequence>MYILCEDDAKNLAVYRLSFKLIDVFFIHKKAFLLTGSGSMSSMQRTCLDTGIEKGKNNAPHNLLQTAMAAPTIDVDMVNSGSQNRQARRKHLVRKKVKRPLKKACRGSKQRGLGRKHVPRKQSKSPFEKACRGNKKRGKHVGVGNGNFAAENHETKEAKNGETVAIENVDTDADYFDANNVVKIAKIIENTGAKNDENAFAENHATQQAENPDNGSSTVKLNTHPSQDTSAKPNAGTPTQEHVGEPTNLPNSDYEFEDEIEVFKVAIAEEGRLAWANVKSHFKTQEQTIEVDNMVNSNQTHGKGEAEILMNWTVMKAHVKMMVTSLYKEEKIQAKMMGTADIQIKSMMIEHSCARTIYHRLARSSFSCEKYREDIRIIPHWKVSDFQTKVHNDLNDNITRNQAYLTKRKAKE</sequence>
<dbReference type="AlphaFoldDB" id="A0ABD2YRC6"/>
<feature type="region of interest" description="Disordered" evidence="1">
    <location>
        <begin position="204"/>
        <end position="252"/>
    </location>
</feature>
<protein>
    <submittedName>
        <fullName evidence="2">Uncharacterized protein</fullName>
    </submittedName>
</protein>
<gene>
    <name evidence="2" type="ORF">ACH5RR_028700</name>
</gene>
<feature type="region of interest" description="Disordered" evidence="1">
    <location>
        <begin position="100"/>
        <end position="156"/>
    </location>
</feature>
<name>A0ABD2YRC6_9GENT</name>
<comment type="caution">
    <text evidence="2">The sequence shown here is derived from an EMBL/GenBank/DDBJ whole genome shotgun (WGS) entry which is preliminary data.</text>
</comment>
<organism evidence="2 3">
    <name type="scientific">Cinchona calisaya</name>
    <dbReference type="NCBI Taxonomy" id="153742"/>
    <lineage>
        <taxon>Eukaryota</taxon>
        <taxon>Viridiplantae</taxon>
        <taxon>Streptophyta</taxon>
        <taxon>Embryophyta</taxon>
        <taxon>Tracheophyta</taxon>
        <taxon>Spermatophyta</taxon>
        <taxon>Magnoliopsida</taxon>
        <taxon>eudicotyledons</taxon>
        <taxon>Gunneridae</taxon>
        <taxon>Pentapetalae</taxon>
        <taxon>asterids</taxon>
        <taxon>lamiids</taxon>
        <taxon>Gentianales</taxon>
        <taxon>Rubiaceae</taxon>
        <taxon>Cinchonoideae</taxon>
        <taxon>Cinchoneae</taxon>
        <taxon>Cinchona</taxon>
    </lineage>
</organism>
<keyword evidence="3" id="KW-1185">Reference proteome</keyword>
<dbReference type="EMBL" id="JBJUIK010000012">
    <property type="protein sequence ID" value="KAL3509299.1"/>
    <property type="molecule type" value="Genomic_DNA"/>
</dbReference>
<reference evidence="2 3" key="1">
    <citation type="submission" date="2024-11" db="EMBL/GenBank/DDBJ databases">
        <title>A near-complete genome assembly of Cinchona calisaya.</title>
        <authorList>
            <person name="Lian D.C."/>
            <person name="Zhao X.W."/>
            <person name="Wei L."/>
        </authorList>
    </citation>
    <scope>NUCLEOTIDE SEQUENCE [LARGE SCALE GENOMIC DNA]</scope>
    <source>
        <tissue evidence="2">Nenye</tissue>
    </source>
</reference>
<accession>A0ABD2YRC6</accession>
<evidence type="ECO:0000256" key="1">
    <source>
        <dbReference type="SAM" id="MobiDB-lite"/>
    </source>
</evidence>
<proteinExistence type="predicted"/>
<evidence type="ECO:0000313" key="2">
    <source>
        <dbReference type="EMBL" id="KAL3509299.1"/>
    </source>
</evidence>
<feature type="compositionally biased region" description="Basic residues" evidence="1">
    <location>
        <begin position="100"/>
        <end position="123"/>
    </location>
</feature>
<evidence type="ECO:0000313" key="3">
    <source>
        <dbReference type="Proteomes" id="UP001630127"/>
    </source>
</evidence>
<dbReference type="Proteomes" id="UP001630127">
    <property type="component" value="Unassembled WGS sequence"/>
</dbReference>